<proteinExistence type="predicted"/>
<comment type="caution">
    <text evidence="3">The sequence shown here is derived from an EMBL/GenBank/DDBJ whole genome shotgun (WGS) entry which is preliminary data.</text>
</comment>
<dbReference type="RefSeq" id="WP_101173165.1">
    <property type="nucleotide sequence ID" value="NZ_JAKRKB010000021.1"/>
</dbReference>
<sequence>MMAEGVIIAAVTAVSGLVVAFWQRRGQHEATAAGQYQALVDDLQELRREQREENTELRLQLQKLQTEYEQLRRALARLEDVEAALRQRYQVAVEYISTLRSLVPVARRPPVPEELRGDIT</sequence>
<keyword evidence="1" id="KW-0175">Coiled coil</keyword>
<organism evidence="3 4">
    <name type="scientific">Corynebacterium mastitidis</name>
    <dbReference type="NCBI Taxonomy" id="161890"/>
    <lineage>
        <taxon>Bacteria</taxon>
        <taxon>Bacillati</taxon>
        <taxon>Actinomycetota</taxon>
        <taxon>Actinomycetes</taxon>
        <taxon>Mycobacteriales</taxon>
        <taxon>Corynebacteriaceae</taxon>
        <taxon>Corynebacterium</taxon>
    </lineage>
</organism>
<dbReference type="Proteomes" id="UP000233249">
    <property type="component" value="Unassembled WGS sequence"/>
</dbReference>
<feature type="transmembrane region" description="Helical" evidence="2">
    <location>
        <begin position="6"/>
        <end position="22"/>
    </location>
</feature>
<accession>A0A2N0X8Y3</accession>
<feature type="coiled-coil region" evidence="1">
    <location>
        <begin position="33"/>
        <end position="88"/>
    </location>
</feature>
<evidence type="ECO:0000313" key="4">
    <source>
        <dbReference type="Proteomes" id="UP000233249"/>
    </source>
</evidence>
<dbReference type="EMBL" id="PJAF01000006">
    <property type="protein sequence ID" value="PKF69162.1"/>
    <property type="molecule type" value="Genomic_DNA"/>
</dbReference>
<name>A0A2N0X8Y3_9CORY</name>
<keyword evidence="2" id="KW-0472">Membrane</keyword>
<gene>
    <name evidence="3" type="ORF">CXB45_03195</name>
</gene>
<keyword evidence="2" id="KW-0812">Transmembrane</keyword>
<evidence type="ECO:0000313" key="3">
    <source>
        <dbReference type="EMBL" id="PKF69162.1"/>
    </source>
</evidence>
<evidence type="ECO:0000256" key="2">
    <source>
        <dbReference type="SAM" id="Phobius"/>
    </source>
</evidence>
<protein>
    <submittedName>
        <fullName evidence="3">Uncharacterized protein</fullName>
    </submittedName>
</protein>
<reference evidence="3 4" key="1">
    <citation type="submission" date="2017-12" db="EMBL/GenBank/DDBJ databases">
        <title>Corynebacterium mastitidis 16-1433 Genome.</title>
        <authorList>
            <person name="Gulvik C.A."/>
        </authorList>
    </citation>
    <scope>NUCLEOTIDE SEQUENCE [LARGE SCALE GENOMIC DNA]</scope>
    <source>
        <strain evidence="3 4">16-1433</strain>
    </source>
</reference>
<keyword evidence="2" id="KW-1133">Transmembrane helix</keyword>
<evidence type="ECO:0000256" key="1">
    <source>
        <dbReference type="SAM" id="Coils"/>
    </source>
</evidence>
<dbReference type="AlphaFoldDB" id="A0A2N0X8Y3"/>